<accession>A0A4P2QX02</accession>
<feature type="transmembrane region" description="Helical" evidence="1">
    <location>
        <begin position="139"/>
        <end position="166"/>
    </location>
</feature>
<dbReference type="InterPro" id="IPR036197">
    <property type="entry name" value="NarG-like_sf"/>
</dbReference>
<protein>
    <submittedName>
        <fullName evidence="2">MFS transporter</fullName>
    </submittedName>
</protein>
<dbReference type="Proteomes" id="UP000295497">
    <property type="component" value="Chromosome"/>
</dbReference>
<evidence type="ECO:0000313" key="3">
    <source>
        <dbReference type="Proteomes" id="UP000295497"/>
    </source>
</evidence>
<keyword evidence="1" id="KW-1133">Transmembrane helix</keyword>
<dbReference type="RefSeq" id="WP_129578149.1">
    <property type="nucleotide sequence ID" value="NZ_CP012672.1"/>
</dbReference>
<dbReference type="SUPFAM" id="SSF103501">
    <property type="entry name" value="Respiratory nitrate reductase 1 gamma chain"/>
    <property type="match status" value="1"/>
</dbReference>
<keyword evidence="1" id="KW-0472">Membrane</keyword>
<gene>
    <name evidence="2" type="ORF">SOCE836_072480</name>
</gene>
<dbReference type="EMBL" id="CP012672">
    <property type="protein sequence ID" value="AUX35060.1"/>
    <property type="molecule type" value="Genomic_DNA"/>
</dbReference>
<feature type="transmembrane region" description="Helical" evidence="1">
    <location>
        <begin position="192"/>
        <end position="214"/>
    </location>
</feature>
<feature type="transmembrane region" description="Helical" evidence="1">
    <location>
        <begin position="235"/>
        <end position="255"/>
    </location>
</feature>
<dbReference type="AlphaFoldDB" id="A0A4P2QX02"/>
<sequence length="375" mass="40999">MSAELTERPACRAVPARPGAAASAPRRVPLAHWGAVRNGAVAAAALAALIVLGSRDLADFDSALVGYTFACLFMTFGVVYRYSVWLSKPPTRKYWVRGVEVLFSPRRWPRLGRPTLIVKALWSKIIAQDFILRRGLTRWIAHMLIAWGCALAAAVTFPLVFGWLHFEAGAAGAVYRVVLFGVRVSEIPVHGVVGWAIFHALVVSGFMVVPGVMLAMLRRMREGGAVAAQRFERDLLPLLLLFAVSASGLLLWVSYEWLHGYFYGALAQVHALTVIVTLVYLPFGKLFHVFQRPASVGVTFYKEAGGRGEKAVCPVTGEAFAAKLQTDDLKEVLAEVGFDYAAPTATGPAWSEISPRGRRMLIGRAHHRARGGRFS</sequence>
<feature type="transmembrane region" description="Helical" evidence="1">
    <location>
        <begin position="261"/>
        <end position="283"/>
    </location>
</feature>
<organism evidence="2 3">
    <name type="scientific">Sorangium cellulosum</name>
    <name type="common">Polyangium cellulosum</name>
    <dbReference type="NCBI Taxonomy" id="56"/>
    <lineage>
        <taxon>Bacteria</taxon>
        <taxon>Pseudomonadati</taxon>
        <taxon>Myxococcota</taxon>
        <taxon>Polyangia</taxon>
        <taxon>Polyangiales</taxon>
        <taxon>Polyangiaceae</taxon>
        <taxon>Sorangium</taxon>
    </lineage>
</organism>
<name>A0A4P2QX02_SORCE</name>
<feature type="transmembrane region" description="Helical" evidence="1">
    <location>
        <begin position="35"/>
        <end position="52"/>
    </location>
</feature>
<keyword evidence="1" id="KW-0812">Transmembrane</keyword>
<evidence type="ECO:0000256" key="1">
    <source>
        <dbReference type="SAM" id="Phobius"/>
    </source>
</evidence>
<dbReference type="Gene3D" id="1.20.950.20">
    <property type="entry name" value="Transmembrane di-heme cytochromes, Chain C"/>
    <property type="match status" value="1"/>
</dbReference>
<feature type="transmembrane region" description="Helical" evidence="1">
    <location>
        <begin position="64"/>
        <end position="83"/>
    </location>
</feature>
<proteinExistence type="predicted"/>
<evidence type="ECO:0000313" key="2">
    <source>
        <dbReference type="EMBL" id="AUX35060.1"/>
    </source>
</evidence>
<reference evidence="2 3" key="1">
    <citation type="submission" date="2015-09" db="EMBL/GenBank/DDBJ databases">
        <title>Sorangium comparison.</title>
        <authorList>
            <person name="Zaburannyi N."/>
            <person name="Bunk B."/>
            <person name="Overmann J."/>
            <person name="Mueller R."/>
        </authorList>
    </citation>
    <scope>NUCLEOTIDE SEQUENCE [LARGE SCALE GENOMIC DNA]</scope>
    <source>
        <strain evidence="2 3">So ce836</strain>
    </source>
</reference>